<proteinExistence type="predicted"/>
<evidence type="ECO:0000313" key="2">
    <source>
        <dbReference type="EMBL" id="GEU32251.1"/>
    </source>
</evidence>
<dbReference type="GO" id="GO:0003676">
    <property type="term" value="F:nucleic acid binding"/>
    <property type="evidence" value="ECO:0007669"/>
    <property type="project" value="InterPro"/>
</dbReference>
<dbReference type="PANTHER" id="PTHR42648">
    <property type="entry name" value="TRANSPOSASE, PUTATIVE-RELATED"/>
    <property type="match status" value="1"/>
</dbReference>
<dbReference type="InterPro" id="IPR012337">
    <property type="entry name" value="RNaseH-like_sf"/>
</dbReference>
<feature type="region of interest" description="Disordered" evidence="1">
    <location>
        <begin position="144"/>
        <end position="167"/>
    </location>
</feature>
<dbReference type="AlphaFoldDB" id="A0A6L2J5U0"/>
<comment type="caution">
    <text evidence="2">The sequence shown here is derived from an EMBL/GenBank/DDBJ whole genome shotgun (WGS) entry which is preliminary data.</text>
</comment>
<dbReference type="EMBL" id="BKCJ010000334">
    <property type="protein sequence ID" value="GEU32251.1"/>
    <property type="molecule type" value="Genomic_DNA"/>
</dbReference>
<sequence>MFEKQAGVKSDFAGFVRNYNMHNMGKTIDELHALLIEKTIKALRPDRVGGYISQEFKDYLKACRIVQQLTPLYTPQHNGVSKRRNHTLLDMVGSMMNLTTLPLSFCDYAIDSATHILNMVLTKKVDKTLEIRLTNSNKEIQKVSRRAVEHEEIQDEDISPSENNSEIPMEVEGFEPPQEEVIPFRRTKQLIGLSQSDYMDKILKRFKMQNYKRGNIPMQERFNLNKTQGASTPEEVKRMQNVPYASAMESIMYAVRCTRPNVAFA</sequence>
<dbReference type="Gene3D" id="3.30.420.10">
    <property type="entry name" value="Ribonuclease H-like superfamily/Ribonuclease H"/>
    <property type="match status" value="1"/>
</dbReference>
<gene>
    <name evidence="2" type="ORF">Tci_004229</name>
</gene>
<evidence type="ECO:0000256" key="1">
    <source>
        <dbReference type="SAM" id="MobiDB-lite"/>
    </source>
</evidence>
<dbReference type="PANTHER" id="PTHR42648:SF27">
    <property type="entry name" value="RNA-DIRECTED DNA POLYMERASE"/>
    <property type="match status" value="1"/>
</dbReference>
<dbReference type="InterPro" id="IPR036397">
    <property type="entry name" value="RNaseH_sf"/>
</dbReference>
<dbReference type="SUPFAM" id="SSF53098">
    <property type="entry name" value="Ribonuclease H-like"/>
    <property type="match status" value="1"/>
</dbReference>
<protein>
    <submittedName>
        <fullName evidence="2">Retrotransposon protein, putative, Ty1-copia subclass</fullName>
    </submittedName>
</protein>
<dbReference type="InterPro" id="IPR039537">
    <property type="entry name" value="Retrotran_Ty1/copia-like"/>
</dbReference>
<organism evidence="2">
    <name type="scientific">Tanacetum cinerariifolium</name>
    <name type="common">Dalmatian daisy</name>
    <name type="synonym">Chrysanthemum cinerariifolium</name>
    <dbReference type="NCBI Taxonomy" id="118510"/>
    <lineage>
        <taxon>Eukaryota</taxon>
        <taxon>Viridiplantae</taxon>
        <taxon>Streptophyta</taxon>
        <taxon>Embryophyta</taxon>
        <taxon>Tracheophyta</taxon>
        <taxon>Spermatophyta</taxon>
        <taxon>Magnoliopsida</taxon>
        <taxon>eudicotyledons</taxon>
        <taxon>Gunneridae</taxon>
        <taxon>Pentapetalae</taxon>
        <taxon>asterids</taxon>
        <taxon>campanulids</taxon>
        <taxon>Asterales</taxon>
        <taxon>Asteraceae</taxon>
        <taxon>Asteroideae</taxon>
        <taxon>Anthemideae</taxon>
        <taxon>Anthemidinae</taxon>
        <taxon>Tanacetum</taxon>
    </lineage>
</organism>
<name>A0A6L2J5U0_TANCI</name>
<reference evidence="2" key="1">
    <citation type="journal article" date="2019" name="Sci. Rep.">
        <title>Draft genome of Tanacetum cinerariifolium, the natural source of mosquito coil.</title>
        <authorList>
            <person name="Yamashiro T."/>
            <person name="Shiraishi A."/>
            <person name="Satake H."/>
            <person name="Nakayama K."/>
        </authorList>
    </citation>
    <scope>NUCLEOTIDE SEQUENCE</scope>
</reference>
<accession>A0A6L2J5U0</accession>